<dbReference type="GO" id="GO:0004556">
    <property type="term" value="F:alpha-amylase activity"/>
    <property type="evidence" value="ECO:0007669"/>
    <property type="project" value="UniProtKB-EC"/>
</dbReference>
<name>A0A510V3J3_9CELL</name>
<dbReference type="GO" id="GO:0030246">
    <property type="term" value="F:carbohydrate binding"/>
    <property type="evidence" value="ECO:0007669"/>
    <property type="project" value="InterPro"/>
</dbReference>
<evidence type="ECO:0000256" key="1">
    <source>
        <dbReference type="ARBA" id="ARBA00000548"/>
    </source>
</evidence>
<sequence length="840" mass="84325">MRLSVEPRRAVAAPGTPTTLGVVVTNGSDVISGYVLRVLGADPSWVEIEDPSPRLFPGESVSVGIILTLPEGIPAGDRRVSVQVRDVTDQAAIAIEDVTIEVPALPRTTVSLEPATVTAGKVAAFAAVVRNDGNTVQHARLVARDPEAATRYTFDPDGFSLAPGQSTSVALAASAKRPFVGDPLLRPFELRLEGPTAPPTDAPPAASGVFVQKPLLSRGMLGLLGLLLAISTFALIITIALSSVVGRSAADRDLAIQVAQARQAAAQTGTSTVEGTVIQLSTGAPAQDVTVLLFGAEDPSQPVKTQATGADGTFSMSDLPAAEYTIQVTGAGFAPVWYPSAAAQPDAQPVELTTGQTVGGLTVVVGGVPATLAGTVSGADVGGAQLTVELPLDVPPLEGEVGPEPGEATATGSTGAVVRTVPIGADGTFEVADLPSPAVYDLVVSKAGFASAVQRVDVAAGEDRSGIQLSLLTGDGSIAGSVSGAAGPVGGATVVASAGQVVVETVTLTEDPVGSFTLRGLPTPGTYTVVVTAEGFAPATLNLTLTPAQELTGVSVLLGQDQSSIGGLVTVPGGDPSGVLVTVTDGAVTAQTVTRSSAPAGSWEVTGLRVPSTYTVTFSRADLESQVLSVSIDGFGTVTSGAPSATQVNATLRAADGTISGVVRQSTTSGVTSPVGNVTVTVSSGTTQRVVTTASTPASEVGRYVVDTLPPGTYTVTFSRAGTRPTSTIVVLAAAQVRDLSPVLVAPASISGTVTQSGRPVQDGRSVLLYLAAQYGTAAGPIATTTTGADGTYTFGDVGAPEQYIVEVRTTPTGTVLVTSTPQTVSASQQLTVDLSIPTD</sequence>
<dbReference type="Gene3D" id="2.60.40.10">
    <property type="entry name" value="Immunoglobulins"/>
    <property type="match status" value="1"/>
</dbReference>
<dbReference type="Gene3D" id="2.60.40.1120">
    <property type="entry name" value="Carboxypeptidase-like, regulatory domain"/>
    <property type="match status" value="3"/>
</dbReference>
<reference evidence="5 6" key="1">
    <citation type="submission" date="2019-07" db="EMBL/GenBank/DDBJ databases">
        <title>Whole genome shotgun sequence of Cellulomonas xylanilytica NBRC 101102.</title>
        <authorList>
            <person name="Hosoyama A."/>
            <person name="Uohara A."/>
            <person name="Ohji S."/>
            <person name="Ichikawa N."/>
        </authorList>
    </citation>
    <scope>NUCLEOTIDE SEQUENCE [LARGE SCALE GENOMIC DNA]</scope>
    <source>
        <strain evidence="5 6">NBRC 101102</strain>
    </source>
</reference>
<feature type="transmembrane region" description="Helical" evidence="4">
    <location>
        <begin position="221"/>
        <end position="245"/>
    </location>
</feature>
<dbReference type="SUPFAM" id="SSF49478">
    <property type="entry name" value="Cna protein B-type domain"/>
    <property type="match status" value="2"/>
</dbReference>
<evidence type="ECO:0000256" key="2">
    <source>
        <dbReference type="ARBA" id="ARBA00012595"/>
    </source>
</evidence>
<dbReference type="EC" id="3.2.1.1" evidence="2"/>
<dbReference type="GO" id="GO:0005975">
    <property type="term" value="P:carbohydrate metabolic process"/>
    <property type="evidence" value="ECO:0007669"/>
    <property type="project" value="UniProtKB-ARBA"/>
</dbReference>
<dbReference type="SUPFAM" id="SSF117074">
    <property type="entry name" value="Hypothetical protein PA1324"/>
    <property type="match status" value="1"/>
</dbReference>
<keyword evidence="6" id="KW-1185">Reference proteome</keyword>
<evidence type="ECO:0000313" key="5">
    <source>
        <dbReference type="EMBL" id="GEK21457.1"/>
    </source>
</evidence>
<dbReference type="InterPro" id="IPR013783">
    <property type="entry name" value="Ig-like_fold"/>
</dbReference>
<dbReference type="Pfam" id="PF13620">
    <property type="entry name" value="CarboxypepD_reg"/>
    <property type="match status" value="3"/>
</dbReference>
<comment type="caution">
    <text evidence="5">The sequence shown here is derived from an EMBL/GenBank/DDBJ whole genome shotgun (WGS) entry which is preliminary data.</text>
</comment>
<dbReference type="Proteomes" id="UP000321118">
    <property type="component" value="Unassembled WGS sequence"/>
</dbReference>
<dbReference type="RefSeq" id="WP_146927250.1">
    <property type="nucleotide sequence ID" value="NZ_BJUB01000005.1"/>
</dbReference>
<dbReference type="InterPro" id="IPR013784">
    <property type="entry name" value="Carb-bd-like_fold"/>
</dbReference>
<evidence type="ECO:0000256" key="3">
    <source>
        <dbReference type="ARBA" id="ARBA00030238"/>
    </source>
</evidence>
<accession>A0A510V3J3</accession>
<proteinExistence type="predicted"/>
<dbReference type="EMBL" id="BJUB01000005">
    <property type="protein sequence ID" value="GEK21457.1"/>
    <property type="molecule type" value="Genomic_DNA"/>
</dbReference>
<evidence type="ECO:0000313" key="6">
    <source>
        <dbReference type="Proteomes" id="UP000321118"/>
    </source>
</evidence>
<comment type="catalytic activity">
    <reaction evidence="1">
        <text>Endohydrolysis of (1-&gt;4)-alpha-D-glucosidic linkages in polysaccharides containing three or more (1-&gt;4)-alpha-linked D-glucose units.</text>
        <dbReference type="EC" id="3.2.1.1"/>
    </reaction>
</comment>
<keyword evidence="4" id="KW-0472">Membrane</keyword>
<gene>
    <name evidence="5" type="ORF">CXY01_19770</name>
</gene>
<keyword evidence="4" id="KW-0812">Transmembrane</keyword>
<keyword evidence="4" id="KW-1133">Transmembrane helix</keyword>
<protein>
    <recommendedName>
        <fullName evidence="2">alpha-amylase</fullName>
        <ecNumber evidence="2">3.2.1.1</ecNumber>
    </recommendedName>
    <alternativeName>
        <fullName evidence="3">1,4-alpha-D-glucan glucanohydrolase</fullName>
    </alternativeName>
</protein>
<organism evidence="5 6">
    <name type="scientific">Cellulomonas xylanilytica</name>
    <dbReference type="NCBI Taxonomy" id="233583"/>
    <lineage>
        <taxon>Bacteria</taxon>
        <taxon>Bacillati</taxon>
        <taxon>Actinomycetota</taxon>
        <taxon>Actinomycetes</taxon>
        <taxon>Micrococcales</taxon>
        <taxon>Cellulomonadaceae</taxon>
        <taxon>Cellulomonas</taxon>
    </lineage>
</organism>
<dbReference type="AlphaFoldDB" id="A0A510V3J3"/>
<dbReference type="OrthoDB" id="5164924at2"/>
<evidence type="ECO:0000256" key="4">
    <source>
        <dbReference type="SAM" id="Phobius"/>
    </source>
</evidence>
<dbReference type="SUPFAM" id="SSF49452">
    <property type="entry name" value="Starch-binding domain-like"/>
    <property type="match status" value="1"/>
</dbReference>